<sequence>MIQKRAALPSPGGHADAVIPVRSNGRPWKEDGAGVEALNGTLRAIKRLGRTIWKTWSGYHRRSLVETKMRCFKLPGQRAAARTFERQVTDLKIRAAILNRFSEIGTRMTLRIL</sequence>
<keyword evidence="2" id="KW-1185">Reference proteome</keyword>
<dbReference type="AlphaFoldDB" id="A0A1B3ZCX5"/>
<dbReference type="EMBL" id="CP014168">
    <property type="protein sequence ID" value="AOH85263.1"/>
    <property type="molecule type" value="Genomic_DNA"/>
</dbReference>
<evidence type="ECO:0000313" key="2">
    <source>
        <dbReference type="Proteomes" id="UP000094256"/>
    </source>
</evidence>
<dbReference type="Proteomes" id="UP000094256">
    <property type="component" value="Chromosome"/>
</dbReference>
<reference evidence="1 2" key="1">
    <citation type="submission" date="2016-01" db="EMBL/GenBank/DDBJ databases">
        <title>Complete genome and mega plasmid sequence of Sphingomonas panacis DCY99 elicits systemic resistance in rice to Xanthomonas oryzae.</title>
        <authorList>
            <person name="Kim Y.J."/>
            <person name="Yang D.C."/>
            <person name="Sing P."/>
        </authorList>
    </citation>
    <scope>NUCLEOTIDE SEQUENCE [LARGE SCALE GENOMIC DNA]</scope>
    <source>
        <strain evidence="1 2">DCY99</strain>
    </source>
</reference>
<name>A0A1B3ZCX5_9SPHN</name>
<organism evidence="1 2">
    <name type="scientific">Sphingomonas panacis</name>
    <dbReference type="NCBI Taxonomy" id="1560345"/>
    <lineage>
        <taxon>Bacteria</taxon>
        <taxon>Pseudomonadati</taxon>
        <taxon>Pseudomonadota</taxon>
        <taxon>Alphaproteobacteria</taxon>
        <taxon>Sphingomonadales</taxon>
        <taxon>Sphingomonadaceae</taxon>
        <taxon>Sphingomonas</taxon>
    </lineage>
</organism>
<evidence type="ECO:0008006" key="3">
    <source>
        <dbReference type="Google" id="ProtNLM"/>
    </source>
</evidence>
<accession>A0A1B3ZCX5</accession>
<dbReference type="KEGG" id="span:AWL63_16180"/>
<protein>
    <recommendedName>
        <fullName evidence="3">Transposase</fullName>
    </recommendedName>
</protein>
<gene>
    <name evidence="1" type="ORF">AWL63_16180</name>
</gene>
<proteinExistence type="predicted"/>
<evidence type="ECO:0000313" key="1">
    <source>
        <dbReference type="EMBL" id="AOH85263.1"/>
    </source>
</evidence>